<dbReference type="STRING" id="706587.Desti_2652"/>
<comment type="similarity">
    <text evidence="1">Belongs to the peptidase S58 family.</text>
</comment>
<dbReference type="InterPro" id="IPR005321">
    <property type="entry name" value="Peptidase_S58_DmpA"/>
</dbReference>
<dbReference type="KEGG" id="dti:Desti_2652"/>
<keyword evidence="2" id="KW-0645">Protease</keyword>
<keyword evidence="2" id="KW-0031">Aminopeptidase</keyword>
<dbReference type="SUPFAM" id="SSF56266">
    <property type="entry name" value="DmpA/ArgJ-like"/>
    <property type="match status" value="1"/>
</dbReference>
<dbReference type="Pfam" id="PF03576">
    <property type="entry name" value="Peptidase_S58"/>
    <property type="match status" value="1"/>
</dbReference>
<accession>I4C6Z0</accession>
<dbReference type="Gene3D" id="3.60.70.12">
    <property type="entry name" value="L-amino peptidase D-ALA esterase/amidase"/>
    <property type="match status" value="1"/>
</dbReference>
<keyword evidence="3" id="KW-1185">Reference proteome</keyword>
<dbReference type="EMBL" id="CP003360">
    <property type="protein sequence ID" value="AFM25331.1"/>
    <property type="molecule type" value="Genomic_DNA"/>
</dbReference>
<dbReference type="CDD" id="cd02252">
    <property type="entry name" value="nylC_like"/>
    <property type="match status" value="1"/>
</dbReference>
<organism evidence="2 3">
    <name type="scientific">Desulfomonile tiedjei (strain ATCC 49306 / DSM 6799 / DCB-1)</name>
    <dbReference type="NCBI Taxonomy" id="706587"/>
    <lineage>
        <taxon>Bacteria</taxon>
        <taxon>Pseudomonadati</taxon>
        <taxon>Thermodesulfobacteriota</taxon>
        <taxon>Desulfomonilia</taxon>
        <taxon>Desulfomonilales</taxon>
        <taxon>Desulfomonilaceae</taxon>
        <taxon>Desulfomonile</taxon>
    </lineage>
</organism>
<dbReference type="GO" id="GO:0004177">
    <property type="term" value="F:aminopeptidase activity"/>
    <property type="evidence" value="ECO:0007669"/>
    <property type="project" value="UniProtKB-KW"/>
</dbReference>
<evidence type="ECO:0000313" key="2">
    <source>
        <dbReference type="EMBL" id="AFM25331.1"/>
    </source>
</evidence>
<dbReference type="HOGENOM" id="CLU_044458_1_0_7"/>
<sequence length="334" mass="34291">MGKTGKENYLTDVQGILIGHFTSLESASGVTVVLCPKGATAGVDVRGAAPGTRETDLLAPLNLVEQVQAVVLSGGSVYGLSASDGVVRWLSEQGMGFPLPDRKAVPIVPAAVLFDLGRGKDFVPPVGPEWGRIACENAVSKYNGLGCLGAGTGAVSGAIKGGLGSASEVLASGITVAAIVAVNSLGSVIDSRTGLAWELETEIDDEFGPIARRRVKLPQPEPPAAAANTTIGLIATDAVLTKAQAMKIAQMAHDGLARAIRPCHTMFDGDTIFCVATGIHDLPDTPGFFVAPKAVALNDIGRSAADCMSRAIIRGIVETHSLGTAVALRDLEAF</sequence>
<dbReference type="OrthoDB" id="9808347at2"/>
<dbReference type="Proteomes" id="UP000006055">
    <property type="component" value="Chromosome"/>
</dbReference>
<dbReference type="AlphaFoldDB" id="I4C6Z0"/>
<evidence type="ECO:0000256" key="1">
    <source>
        <dbReference type="ARBA" id="ARBA00007068"/>
    </source>
</evidence>
<dbReference type="InterPro" id="IPR016117">
    <property type="entry name" value="ArgJ-like_dom_sf"/>
</dbReference>
<dbReference type="PANTHER" id="PTHR36512">
    <property type="entry name" value="D-AMINOPEPTIDASE"/>
    <property type="match status" value="1"/>
</dbReference>
<keyword evidence="2" id="KW-0378">Hydrolase</keyword>
<gene>
    <name evidence="2" type="ordered locus">Desti_2652</name>
</gene>
<dbReference type="RefSeq" id="WP_014810472.1">
    <property type="nucleotide sequence ID" value="NC_018025.1"/>
</dbReference>
<evidence type="ECO:0000313" key="3">
    <source>
        <dbReference type="Proteomes" id="UP000006055"/>
    </source>
</evidence>
<protein>
    <submittedName>
        <fullName evidence="2">L-aminopeptidase/D-esterase</fullName>
    </submittedName>
</protein>
<proteinExistence type="inferred from homology"/>
<name>I4C6Z0_DESTA</name>
<dbReference type="eggNOG" id="COG3191">
    <property type="taxonomic scope" value="Bacteria"/>
</dbReference>
<reference evidence="3" key="1">
    <citation type="submission" date="2012-06" db="EMBL/GenBank/DDBJ databases">
        <title>Complete sequence of chromosome of Desulfomonile tiedjei DSM 6799.</title>
        <authorList>
            <person name="Lucas S."/>
            <person name="Copeland A."/>
            <person name="Lapidus A."/>
            <person name="Glavina del Rio T."/>
            <person name="Dalin E."/>
            <person name="Tice H."/>
            <person name="Bruce D."/>
            <person name="Goodwin L."/>
            <person name="Pitluck S."/>
            <person name="Peters L."/>
            <person name="Ovchinnikova G."/>
            <person name="Zeytun A."/>
            <person name="Lu M."/>
            <person name="Kyrpides N."/>
            <person name="Mavromatis K."/>
            <person name="Ivanova N."/>
            <person name="Brettin T."/>
            <person name="Detter J.C."/>
            <person name="Han C."/>
            <person name="Larimer F."/>
            <person name="Land M."/>
            <person name="Hauser L."/>
            <person name="Markowitz V."/>
            <person name="Cheng J.-F."/>
            <person name="Hugenholtz P."/>
            <person name="Woyke T."/>
            <person name="Wu D."/>
            <person name="Spring S."/>
            <person name="Schroeder M."/>
            <person name="Brambilla E."/>
            <person name="Klenk H.-P."/>
            <person name="Eisen J.A."/>
        </authorList>
    </citation>
    <scope>NUCLEOTIDE SEQUENCE [LARGE SCALE GENOMIC DNA]</scope>
    <source>
        <strain evidence="3">ATCC 49306 / DSM 6799 / DCB-1</strain>
    </source>
</reference>
<dbReference type="PANTHER" id="PTHR36512:SF3">
    <property type="entry name" value="BLR5678 PROTEIN"/>
    <property type="match status" value="1"/>
</dbReference>